<dbReference type="PANTHER" id="PTHR42926">
    <property type="match status" value="1"/>
</dbReference>
<dbReference type="RefSeq" id="WP_009886183.1">
    <property type="nucleotide sequence ID" value="NC_021592.1"/>
</dbReference>
<dbReference type="GO" id="GO:0005524">
    <property type="term" value="F:ATP binding"/>
    <property type="evidence" value="ECO:0007669"/>
    <property type="project" value="InterPro"/>
</dbReference>
<sequence>MIKLDDDILAQIALQKFQFDIHKVKVVGGMAVQGASGLSYKFDYIIASGEDKIAVKLANSDITTNDIMVFNSQATDAGIARKILISEIELGEYVKKMCNIYGIIISDPREIATPDAFRARFGIPILDAKLSGGLRPGYVYMISGKPGVGKTTLSSTFLSYGASIGEKGLMILTDTFPDQFIDNIRTMNIGFAEAYKDRKIEVMEISDQIRSMKSDISQGKADSRKFITKLVTELKKIIISKDIKRVVIDPITLLIIPDDDFVNLLLNSMAIKGVTILITSGLRNSNLSIFGIEEYYTTGIIKLEYRPQNDISTRTGSIIKMRGTAFDPNPFDFKITADGIVPLSNIKMPEPEATKSNQEAIEGNSPENPTSDDSLFRSTR</sequence>
<dbReference type="InterPro" id="IPR051347">
    <property type="entry name" value="Circadian_clock_KaiC-rel"/>
</dbReference>
<dbReference type="Gene3D" id="3.40.50.300">
    <property type="entry name" value="P-loop containing nucleotide triphosphate hydrolases"/>
    <property type="match status" value="1"/>
</dbReference>
<accession>S0APL5</accession>
<evidence type="ECO:0000313" key="4">
    <source>
        <dbReference type="Proteomes" id="UP000014660"/>
    </source>
</evidence>
<name>S0APL5_FERAC</name>
<dbReference type="Proteomes" id="UP000014660">
    <property type="component" value="Chromosome"/>
</dbReference>
<dbReference type="EMBL" id="CP004145">
    <property type="protein sequence ID" value="AGO60144.1"/>
    <property type="molecule type" value="Genomic_DNA"/>
</dbReference>
<evidence type="ECO:0000313" key="3">
    <source>
        <dbReference type="EMBL" id="AGO60144.1"/>
    </source>
</evidence>
<dbReference type="PROSITE" id="PS51146">
    <property type="entry name" value="KAIC"/>
    <property type="match status" value="1"/>
</dbReference>
<dbReference type="GeneID" id="16024308"/>
<dbReference type="InterPro" id="IPR027417">
    <property type="entry name" value="P-loop_NTPase"/>
</dbReference>
<feature type="domain" description="KaiC" evidence="2">
    <location>
        <begin position="117"/>
        <end position="357"/>
    </location>
</feature>
<dbReference type="KEGG" id="fac:FACI_IFERC01G0164"/>
<gene>
    <name evidence="3" type="ORF">FACI_IFERC00001G0164</name>
</gene>
<reference evidence="3 4" key="1">
    <citation type="journal article" date="2007" name="Proc. Natl. Acad. Sci. U.S.A.">
        <title>Genome dynamics in a natural archaeal population.</title>
        <authorList>
            <person name="Allen E.E."/>
            <person name="Tyson G.W."/>
            <person name="Whitaker R.J."/>
            <person name="Detter J.C."/>
            <person name="Richardson P.M."/>
            <person name="Banfield J.F."/>
        </authorList>
    </citation>
    <scope>NUCLEOTIDE SEQUENCE [LARGE SCALE GENOMIC DNA]</scope>
    <source>
        <strain evidence="4">fer1</strain>
    </source>
</reference>
<dbReference type="SUPFAM" id="SSF52540">
    <property type="entry name" value="P-loop containing nucleoside triphosphate hydrolases"/>
    <property type="match status" value="1"/>
</dbReference>
<dbReference type="PANTHER" id="PTHR42926:SF1">
    <property type="entry name" value="CIRCADIAN CLOCK OSCILLATOR PROTEIN KAIC 1"/>
    <property type="match status" value="1"/>
</dbReference>
<evidence type="ECO:0000259" key="2">
    <source>
        <dbReference type="PROSITE" id="PS51146"/>
    </source>
</evidence>
<proteinExistence type="predicted"/>
<keyword evidence="4" id="KW-1185">Reference proteome</keyword>
<evidence type="ECO:0000256" key="1">
    <source>
        <dbReference type="SAM" id="MobiDB-lite"/>
    </source>
</evidence>
<organism evidence="3 4">
    <name type="scientific">Ferroplasma acidarmanus Fer1</name>
    <dbReference type="NCBI Taxonomy" id="333146"/>
    <lineage>
        <taxon>Archaea</taxon>
        <taxon>Methanobacteriati</taxon>
        <taxon>Thermoplasmatota</taxon>
        <taxon>Thermoplasmata</taxon>
        <taxon>Thermoplasmatales</taxon>
        <taxon>Ferroplasmaceae</taxon>
        <taxon>Ferroplasma</taxon>
    </lineage>
</organism>
<dbReference type="InterPro" id="IPR014774">
    <property type="entry name" value="KaiC-like_dom"/>
</dbReference>
<dbReference type="HOGENOM" id="CLU_726851_0_0_2"/>
<protein>
    <submittedName>
        <fullName evidence="3">ATPase</fullName>
    </submittedName>
</protein>
<dbReference type="InterPro" id="IPR010624">
    <property type="entry name" value="KaiC_dom"/>
</dbReference>
<feature type="compositionally biased region" description="Polar residues" evidence="1">
    <location>
        <begin position="354"/>
        <end position="380"/>
    </location>
</feature>
<dbReference type="Pfam" id="PF06745">
    <property type="entry name" value="ATPase"/>
    <property type="match status" value="1"/>
</dbReference>
<dbReference type="AlphaFoldDB" id="S0APL5"/>
<feature type="region of interest" description="Disordered" evidence="1">
    <location>
        <begin position="347"/>
        <end position="380"/>
    </location>
</feature>